<keyword evidence="1" id="KW-1133">Transmembrane helix</keyword>
<proteinExistence type="predicted"/>
<evidence type="ECO:0000313" key="2">
    <source>
        <dbReference type="EMBL" id="ARD65598.1"/>
    </source>
</evidence>
<dbReference type="EMBL" id="CP019962">
    <property type="protein sequence ID" value="ARD65598.1"/>
    <property type="molecule type" value="Genomic_DNA"/>
</dbReference>
<accession>A0AAC9QTV6</accession>
<sequence length="226" mass="26077">MKIKSISFFCATLLTLEINIWRNVQDNKKIEDIIKIIFLSDNDETGISITSLITCFAFVIFSVLFVINIKNDISKNYRSMILQRYRSRRSFLMQHQKKGIQNSLILTISIFVCLVLFYSILEFKLINLESLPGDQLMSLFINIFLFLNISITFNTIIVLKKSNIQGITANILLIVIVILLDISIKEISILTFGSIILLVRGTVFLSNIIFVLIIYLYFFIKNIDIL</sequence>
<gene>
    <name evidence="2" type="ORF">B2M23_08610</name>
    <name evidence="3" type="ORF">PTZ04_04465</name>
</gene>
<feature type="transmembrane region" description="Helical" evidence="1">
    <location>
        <begin position="136"/>
        <end position="159"/>
    </location>
</feature>
<dbReference type="AlphaFoldDB" id="A0AAC9QTV6"/>
<dbReference type="EMBL" id="JAQSVD010000002">
    <property type="protein sequence ID" value="MDE1469505.1"/>
    <property type="molecule type" value="Genomic_DNA"/>
</dbReference>
<evidence type="ECO:0000313" key="5">
    <source>
        <dbReference type="Proteomes" id="UP001215087"/>
    </source>
</evidence>
<dbReference type="Proteomes" id="UP001215087">
    <property type="component" value="Unassembled WGS sequence"/>
</dbReference>
<feature type="transmembrane region" description="Helical" evidence="1">
    <location>
        <begin position="171"/>
        <end position="197"/>
    </location>
</feature>
<organism evidence="2 4">
    <name type="scientific">Eubacterium limosum</name>
    <dbReference type="NCBI Taxonomy" id="1736"/>
    <lineage>
        <taxon>Bacteria</taxon>
        <taxon>Bacillati</taxon>
        <taxon>Bacillota</taxon>
        <taxon>Clostridia</taxon>
        <taxon>Eubacteriales</taxon>
        <taxon>Eubacteriaceae</taxon>
        <taxon>Eubacterium</taxon>
    </lineage>
</organism>
<name>A0AAC9QTV6_EUBLI</name>
<protein>
    <submittedName>
        <fullName evidence="2">Uncharacterized protein</fullName>
    </submittedName>
</protein>
<dbReference type="KEGG" id="elim:B2M23_08610"/>
<evidence type="ECO:0000256" key="1">
    <source>
        <dbReference type="SAM" id="Phobius"/>
    </source>
</evidence>
<reference evidence="3 5" key="4">
    <citation type="submission" date="2023-02" db="EMBL/GenBank/DDBJ databases">
        <title>Comparative genome analysis of Eubacterium limosum species.</title>
        <authorList>
            <person name="Bak J.E."/>
        </authorList>
    </citation>
    <scope>NUCLEOTIDE SEQUENCE [LARGE SCALE GENOMIC DNA]</scope>
    <source>
        <strain evidence="3 5">KGMB01548</strain>
    </source>
</reference>
<evidence type="ECO:0000313" key="3">
    <source>
        <dbReference type="EMBL" id="MDE1469505.1"/>
    </source>
</evidence>
<dbReference type="RefSeq" id="WP_038352860.1">
    <property type="nucleotide sequence ID" value="NZ_CP019962.1"/>
</dbReference>
<keyword evidence="1" id="KW-0472">Membrane</keyword>
<dbReference type="Proteomes" id="UP000192391">
    <property type="component" value="Chromosome"/>
</dbReference>
<feature type="transmembrane region" description="Helical" evidence="1">
    <location>
        <begin position="46"/>
        <end position="69"/>
    </location>
</feature>
<keyword evidence="1" id="KW-0812">Transmembrane</keyword>
<feature type="transmembrane region" description="Helical" evidence="1">
    <location>
        <begin position="103"/>
        <end position="121"/>
    </location>
</feature>
<reference evidence="2" key="1">
    <citation type="journal article" date="2015" name="Genome Announc.">
        <title>Draft Genome Sequence of Chemolithoautotrophic Acetogenic Butanol-Producing Eubacterium limosum ATCC 8486.</title>
        <authorList>
            <person name="Song Y."/>
            <person name="Cho B.K."/>
        </authorList>
    </citation>
    <scope>NUCLEOTIDE SEQUENCE</scope>
    <source>
        <strain evidence="2">ATCC 8486</strain>
    </source>
</reference>
<feature type="transmembrane region" description="Helical" evidence="1">
    <location>
        <begin position="203"/>
        <end position="220"/>
    </location>
</feature>
<reference evidence="2" key="3">
    <citation type="submission" date="2017-02" db="EMBL/GenBank/DDBJ databases">
        <title>Integrative analysis reveals regulation of autotrophic growth of syngas fermenting bacteria at the translational level.</title>
        <authorList>
            <person name="Song Y."/>
            <person name="Shin J."/>
            <person name="Jeong Y."/>
            <person name="Jin S."/>
            <person name="Kim D.R."/>
            <person name="Kim S.C."/>
            <person name="Cho S."/>
            <person name="Cho B.-K."/>
        </authorList>
    </citation>
    <scope>NUCLEOTIDE SEQUENCE</scope>
    <source>
        <strain evidence="2">ATCC 8486</strain>
    </source>
</reference>
<evidence type="ECO:0000313" key="4">
    <source>
        <dbReference type="Proteomes" id="UP000192391"/>
    </source>
</evidence>
<reference evidence="4" key="2">
    <citation type="journal article" date="2017" name="Sci. Rep.">
        <title>Determination of the Genome and Primary Transcriptome of Syngas Fermenting Eubacterium limosum ATCC 8486.</title>
        <authorList>
            <person name="Song Y."/>
            <person name="Shin J."/>
            <person name="Jeong Y."/>
            <person name="Jin S."/>
            <person name="Lee J.K."/>
            <person name="Kim D.R."/>
            <person name="Kim S.C."/>
            <person name="Cho S."/>
            <person name="Cho B.K."/>
        </authorList>
    </citation>
    <scope>NUCLEOTIDE SEQUENCE [LARGE SCALE GENOMIC DNA]</scope>
    <source>
        <strain evidence="4">ATCC 8486</strain>
    </source>
</reference>
<keyword evidence="5" id="KW-1185">Reference proteome</keyword>